<dbReference type="InterPro" id="IPR004165">
    <property type="entry name" value="CoA_trans_fam_I"/>
</dbReference>
<sequence>MLALTRRVLLLTVSLALDVVGDTAVPPRPVRGSAGTDAATGVGPTRDLYCQPLYRGICGTVRLPGSGGACEIASNAHRTILIAPHSRRRFPEGVDFATSPGYVGGRENRARLGLRGGPEAVITDKVVMRFDEAGKLYVESVHPGVTERDVQEATGWEMQFAADVTTTAPPTDRVRNALDPTGIYTGTSE</sequence>
<dbReference type="Proteomes" id="UP001596406">
    <property type="component" value="Unassembled WGS sequence"/>
</dbReference>
<protein>
    <submittedName>
        <fullName evidence="1">CoA-transferase</fullName>
        <ecNumber evidence="1">2.8.3.-</ecNumber>
    </submittedName>
</protein>
<dbReference type="EMBL" id="JBHSXM010000003">
    <property type="protein sequence ID" value="MFC6838107.1"/>
    <property type="molecule type" value="Genomic_DNA"/>
</dbReference>
<dbReference type="EC" id="2.8.3.-" evidence="1"/>
<dbReference type="Gene3D" id="3.40.1080.10">
    <property type="entry name" value="Glutaconate Coenzyme A-transferase"/>
    <property type="match status" value="1"/>
</dbReference>
<proteinExistence type="predicted"/>
<comment type="caution">
    <text evidence="1">The sequence shown here is derived from an EMBL/GenBank/DDBJ whole genome shotgun (WGS) entry which is preliminary data.</text>
</comment>
<dbReference type="InterPro" id="IPR037171">
    <property type="entry name" value="NagB/RpiA_transferase-like"/>
</dbReference>
<keyword evidence="1" id="KW-0808">Transferase</keyword>
<dbReference type="AlphaFoldDB" id="A0ABD5UFY8"/>
<dbReference type="SUPFAM" id="SSF100950">
    <property type="entry name" value="NagB/RpiA/CoA transferase-like"/>
    <property type="match status" value="1"/>
</dbReference>
<dbReference type="RefSeq" id="WP_304449825.1">
    <property type="nucleotide sequence ID" value="NZ_JARRAH010000003.1"/>
</dbReference>
<name>A0ABD5UFY8_9EURY</name>
<reference evidence="1 2" key="1">
    <citation type="journal article" date="2019" name="Int. J. Syst. Evol. Microbiol.">
        <title>The Global Catalogue of Microorganisms (GCM) 10K type strain sequencing project: providing services to taxonomists for standard genome sequencing and annotation.</title>
        <authorList>
            <consortium name="The Broad Institute Genomics Platform"/>
            <consortium name="The Broad Institute Genome Sequencing Center for Infectious Disease"/>
            <person name="Wu L."/>
            <person name="Ma J."/>
        </authorList>
    </citation>
    <scope>NUCLEOTIDE SEQUENCE [LARGE SCALE GENOMIC DNA]</scope>
    <source>
        <strain evidence="1 2">PSRA2</strain>
    </source>
</reference>
<gene>
    <name evidence="1" type="ORF">ACFQHK_16615</name>
</gene>
<accession>A0ABD5UFY8</accession>
<dbReference type="Pfam" id="PF01144">
    <property type="entry name" value="CoA_trans"/>
    <property type="match status" value="1"/>
</dbReference>
<evidence type="ECO:0000313" key="1">
    <source>
        <dbReference type="EMBL" id="MFC6838107.1"/>
    </source>
</evidence>
<organism evidence="1 2">
    <name type="scientific">Halomarina ordinaria</name>
    <dbReference type="NCBI Taxonomy" id="3033939"/>
    <lineage>
        <taxon>Archaea</taxon>
        <taxon>Methanobacteriati</taxon>
        <taxon>Methanobacteriota</taxon>
        <taxon>Stenosarchaea group</taxon>
        <taxon>Halobacteria</taxon>
        <taxon>Halobacteriales</taxon>
        <taxon>Natronomonadaceae</taxon>
        <taxon>Halomarina</taxon>
    </lineage>
</organism>
<keyword evidence="2" id="KW-1185">Reference proteome</keyword>
<evidence type="ECO:0000313" key="2">
    <source>
        <dbReference type="Proteomes" id="UP001596406"/>
    </source>
</evidence>
<dbReference type="GO" id="GO:0016740">
    <property type="term" value="F:transferase activity"/>
    <property type="evidence" value="ECO:0007669"/>
    <property type="project" value="UniProtKB-KW"/>
</dbReference>